<dbReference type="AlphaFoldDB" id="A0A9X6NQS6"/>
<comment type="caution">
    <text evidence="1">The sequence shown here is derived from an EMBL/GenBank/DDBJ whole genome shotgun (WGS) entry which is preliminary data.</text>
</comment>
<proteinExistence type="predicted"/>
<protein>
    <submittedName>
        <fullName evidence="1">Uncharacterized protein</fullName>
    </submittedName>
</protein>
<dbReference type="Proteomes" id="UP000192578">
    <property type="component" value="Unassembled WGS sequence"/>
</dbReference>
<keyword evidence="2" id="KW-1185">Reference proteome</keyword>
<accession>A0A9X6NQS6</accession>
<sequence>MDSDTFLMDPRIIYGWEALQRLVKQEGKEDLLPHRTVFDDDPEGVIVDCLDDGIYGQQCDDENDRDLSNDVLELVVPRKQHGIHARLKMALHAYQQVDHD</sequence>
<gene>
    <name evidence="1" type="ORF">BV898_19490</name>
</gene>
<reference evidence="2" key="1">
    <citation type="submission" date="2017-01" db="EMBL/GenBank/DDBJ databases">
        <title>Comparative genomics of anhydrobiosis in the tardigrade Hypsibius dujardini.</title>
        <authorList>
            <person name="Yoshida Y."/>
            <person name="Koutsovoulos G."/>
            <person name="Laetsch D."/>
            <person name="Stevens L."/>
            <person name="Kumar S."/>
            <person name="Horikawa D."/>
            <person name="Ishino K."/>
            <person name="Komine S."/>
            <person name="Tomita M."/>
            <person name="Blaxter M."/>
            <person name="Arakawa K."/>
        </authorList>
    </citation>
    <scope>NUCLEOTIDE SEQUENCE [LARGE SCALE GENOMIC DNA]</scope>
    <source>
        <strain evidence="2">Z151</strain>
    </source>
</reference>
<evidence type="ECO:0000313" key="1">
    <source>
        <dbReference type="EMBL" id="OWA55106.1"/>
    </source>
</evidence>
<dbReference type="EMBL" id="MTYJ01000542">
    <property type="protein sequence ID" value="OWA55106.1"/>
    <property type="molecule type" value="Genomic_DNA"/>
</dbReference>
<name>A0A9X6NQS6_HYPEX</name>
<evidence type="ECO:0000313" key="2">
    <source>
        <dbReference type="Proteomes" id="UP000192578"/>
    </source>
</evidence>
<organism evidence="1 2">
    <name type="scientific">Hypsibius exemplaris</name>
    <name type="common">Freshwater tardigrade</name>
    <dbReference type="NCBI Taxonomy" id="2072580"/>
    <lineage>
        <taxon>Eukaryota</taxon>
        <taxon>Metazoa</taxon>
        <taxon>Ecdysozoa</taxon>
        <taxon>Tardigrada</taxon>
        <taxon>Eutardigrada</taxon>
        <taxon>Parachela</taxon>
        <taxon>Hypsibioidea</taxon>
        <taxon>Hypsibiidae</taxon>
        <taxon>Hypsibius</taxon>
    </lineage>
</organism>